<dbReference type="InterPro" id="IPR012910">
    <property type="entry name" value="Plug_dom"/>
</dbReference>
<dbReference type="EMBL" id="QGLR01000009">
    <property type="protein sequence ID" value="PXZ07710.1"/>
    <property type="molecule type" value="Genomic_DNA"/>
</dbReference>
<evidence type="ECO:0000256" key="7">
    <source>
        <dbReference type="ARBA" id="ARBA00023065"/>
    </source>
</evidence>
<dbReference type="OrthoDB" id="7051185at2"/>
<dbReference type="STRING" id="1196095.GAPWK_1492"/>
<keyword evidence="4" id="KW-0410">Iron transport</keyword>
<dbReference type="PANTHER" id="PTHR32552:SF81">
    <property type="entry name" value="TONB-DEPENDENT OUTER MEMBRANE RECEPTOR"/>
    <property type="match status" value="1"/>
</dbReference>
<evidence type="ECO:0000256" key="11">
    <source>
        <dbReference type="PROSITE-ProRule" id="PRU01360"/>
    </source>
</evidence>
<evidence type="ECO:0000256" key="2">
    <source>
        <dbReference type="ARBA" id="ARBA00022448"/>
    </source>
</evidence>
<feature type="domain" description="TonB-dependent receptor plug" evidence="14">
    <location>
        <begin position="91"/>
        <end position="196"/>
    </location>
</feature>
<feature type="domain" description="TonB-dependent receptor-like beta-barrel" evidence="13">
    <location>
        <begin position="314"/>
        <end position="720"/>
    </location>
</feature>
<dbReference type="GO" id="GO:0009279">
    <property type="term" value="C:cell outer membrane"/>
    <property type="evidence" value="ECO:0007669"/>
    <property type="project" value="UniProtKB-SubCell"/>
</dbReference>
<dbReference type="AlphaFoldDB" id="A0A2V4E3A2"/>
<evidence type="ECO:0000256" key="3">
    <source>
        <dbReference type="ARBA" id="ARBA00022452"/>
    </source>
</evidence>
<name>A0A2V4E3A2_9GAMM</name>
<sequence>MSKSVYTFIEHIRMLFICSFRKKYMRYKLAFIDRVTNLPISSKKIIINSPWLMAGIFCLSFNAMADTVEKKDDSDQVEQLIVTARHVKESAKDIPFTVNIVDDKKLVDRRETTLEKALNDTVGVQVISNMGAAKSIRMRGVGSVLPMSGDDSSVSINVDGMPQSRSNTTLNLLDVQRVEVLKGPQGTLFGRNSEAGAINVISKKPTSYFESTFRTELGQDHQILTEGVISGPLTEQLSGRFAVRYDEADSILENVNDHKPVSILRNKIARGSLLWEASELTSISFITELEDAMGMDDMYVMRPYGHHPKINIPNSSDKNDKNIYRFNFKVEHQLDNSVLSSITSYSYSKNDNRAPIYEGKLYNHLIGISPPSNWSFLTKENLFNQEFRISSKPDASIFWVAGVNYYTNNRHRNTYDVIDVFYPTNPLNADIKRKFETDNVGLFGEITYPLTEKLKLTTGIRQSYEKKNYRAKWSANAIYTDNAPGMPTLAFDKQKITDHYTTGRLGLNYLLNDNATLYGLYSRGYKTGGFNDEGTDFATLGYSDQAYKSAYVNTYEIGLKTENNTVGLNTALFYNDTKREHLMAYNPATFVSVVENYDIRSYGVELDGFWKAPGNLDFTGGIGYTNAKIVGTPSQSLAHVKKHNQVPDTSHWNANLTILHSIPLNLASGISLETQITDRYIGSRKADVQNNFGLKAYNKLDARVAVKTENAEFYVWGDNLLNKSYDIWGYYIPAMYPDGPDATIGSPGRGRTIGVGFIYNY</sequence>
<keyword evidence="10 11" id="KW-0998">Cell outer membrane</keyword>
<keyword evidence="6" id="KW-0408">Iron</keyword>
<dbReference type="Gene3D" id="2.40.170.20">
    <property type="entry name" value="TonB-dependent receptor, beta-barrel domain"/>
    <property type="match status" value="1"/>
</dbReference>
<evidence type="ECO:0000256" key="9">
    <source>
        <dbReference type="ARBA" id="ARBA00023136"/>
    </source>
</evidence>
<keyword evidence="7" id="KW-0406">Ion transport</keyword>
<keyword evidence="5 11" id="KW-0812">Transmembrane</keyword>
<proteinExistence type="inferred from homology"/>
<evidence type="ECO:0000256" key="10">
    <source>
        <dbReference type="ARBA" id="ARBA00023237"/>
    </source>
</evidence>
<evidence type="ECO:0000256" key="6">
    <source>
        <dbReference type="ARBA" id="ARBA00023004"/>
    </source>
</evidence>
<reference evidence="15 16" key="1">
    <citation type="submission" date="2018-05" db="EMBL/GenBank/DDBJ databases">
        <title>Reference genomes for bee gut microbiota database.</title>
        <authorList>
            <person name="Ellegaard K.M."/>
        </authorList>
    </citation>
    <scope>NUCLEOTIDE SEQUENCE [LARGE SCALE GENOMIC DNA]</scope>
    <source>
        <strain evidence="15 16">ESL0182</strain>
    </source>
</reference>
<keyword evidence="2 11" id="KW-0813">Transport</keyword>
<accession>A0A2V4E3A2</accession>
<evidence type="ECO:0000313" key="15">
    <source>
        <dbReference type="EMBL" id="PXZ07710.1"/>
    </source>
</evidence>
<keyword evidence="9 11" id="KW-0472">Membrane</keyword>
<protein>
    <submittedName>
        <fullName evidence="15">TonB-dependent receptor</fullName>
    </submittedName>
</protein>
<keyword evidence="8 12" id="KW-0798">TonB box</keyword>
<dbReference type="Pfam" id="PF00593">
    <property type="entry name" value="TonB_dep_Rec_b-barrel"/>
    <property type="match status" value="1"/>
</dbReference>
<evidence type="ECO:0000256" key="1">
    <source>
        <dbReference type="ARBA" id="ARBA00004571"/>
    </source>
</evidence>
<evidence type="ECO:0000256" key="4">
    <source>
        <dbReference type="ARBA" id="ARBA00022496"/>
    </source>
</evidence>
<keyword evidence="3 11" id="KW-1134">Transmembrane beta strand</keyword>
<comment type="caution">
    <text evidence="15">The sequence shown here is derived from an EMBL/GenBank/DDBJ whole genome shotgun (WGS) entry which is preliminary data.</text>
</comment>
<dbReference type="SUPFAM" id="SSF56935">
    <property type="entry name" value="Porins"/>
    <property type="match status" value="1"/>
</dbReference>
<evidence type="ECO:0000259" key="13">
    <source>
        <dbReference type="Pfam" id="PF00593"/>
    </source>
</evidence>
<dbReference type="InterPro" id="IPR000531">
    <property type="entry name" value="Beta-barrel_TonB"/>
</dbReference>
<keyword evidence="15" id="KW-0675">Receptor</keyword>
<gene>
    <name evidence="15" type="ORF">DKK70_07660</name>
</gene>
<dbReference type="PANTHER" id="PTHR32552">
    <property type="entry name" value="FERRICHROME IRON RECEPTOR-RELATED"/>
    <property type="match status" value="1"/>
</dbReference>
<evidence type="ECO:0000259" key="14">
    <source>
        <dbReference type="Pfam" id="PF07715"/>
    </source>
</evidence>
<comment type="subcellular location">
    <subcellularLocation>
        <location evidence="1 11">Cell outer membrane</location>
        <topology evidence="1 11">Multi-pass membrane protein</topology>
    </subcellularLocation>
</comment>
<dbReference type="Proteomes" id="UP000247932">
    <property type="component" value="Unassembled WGS sequence"/>
</dbReference>
<keyword evidence="16" id="KW-1185">Reference proteome</keyword>
<dbReference type="InterPro" id="IPR039426">
    <property type="entry name" value="TonB-dep_rcpt-like"/>
</dbReference>
<evidence type="ECO:0000256" key="8">
    <source>
        <dbReference type="ARBA" id="ARBA00023077"/>
    </source>
</evidence>
<evidence type="ECO:0000313" key="16">
    <source>
        <dbReference type="Proteomes" id="UP000247932"/>
    </source>
</evidence>
<dbReference type="GO" id="GO:0006826">
    <property type="term" value="P:iron ion transport"/>
    <property type="evidence" value="ECO:0007669"/>
    <property type="project" value="UniProtKB-KW"/>
</dbReference>
<dbReference type="PROSITE" id="PS52016">
    <property type="entry name" value="TONB_DEPENDENT_REC_3"/>
    <property type="match status" value="1"/>
</dbReference>
<comment type="similarity">
    <text evidence="11 12">Belongs to the TonB-dependent receptor family.</text>
</comment>
<evidence type="ECO:0000256" key="12">
    <source>
        <dbReference type="RuleBase" id="RU003357"/>
    </source>
</evidence>
<organism evidence="15 16">
    <name type="scientific">Gilliamella apicola</name>
    <dbReference type="NCBI Taxonomy" id="1196095"/>
    <lineage>
        <taxon>Bacteria</taxon>
        <taxon>Pseudomonadati</taxon>
        <taxon>Pseudomonadota</taxon>
        <taxon>Gammaproteobacteria</taxon>
        <taxon>Orbales</taxon>
        <taxon>Orbaceae</taxon>
        <taxon>Gilliamella</taxon>
    </lineage>
</organism>
<dbReference type="Pfam" id="PF07715">
    <property type="entry name" value="Plug"/>
    <property type="match status" value="1"/>
</dbReference>
<evidence type="ECO:0000256" key="5">
    <source>
        <dbReference type="ARBA" id="ARBA00022692"/>
    </source>
</evidence>
<dbReference type="InterPro" id="IPR036942">
    <property type="entry name" value="Beta-barrel_TonB_sf"/>
</dbReference>